<proteinExistence type="predicted"/>
<sequence>MKQIKADFSEVMGNQELPKQVELNFVEIWRPRLLAYAEKQLQPKCNHIMKKMEEAIDTGFLEEGTGIVQ</sequence>
<gene>
    <name evidence="1" type="ORF">PACLA_8A005363</name>
</gene>
<keyword evidence="2" id="KW-1185">Reference proteome</keyword>
<reference evidence="1" key="1">
    <citation type="submission" date="2020-04" db="EMBL/GenBank/DDBJ databases">
        <authorList>
            <person name="Alioto T."/>
            <person name="Alioto T."/>
            <person name="Gomez Garrido J."/>
        </authorList>
    </citation>
    <scope>NUCLEOTIDE SEQUENCE</scope>
    <source>
        <strain evidence="1">A484AB</strain>
    </source>
</reference>
<protein>
    <submittedName>
        <fullName evidence="1">Uncharacterized protein</fullName>
    </submittedName>
</protein>
<dbReference type="AlphaFoldDB" id="A0A7D9JN66"/>
<organism evidence="1 2">
    <name type="scientific">Paramuricea clavata</name>
    <name type="common">Red gorgonian</name>
    <name type="synonym">Violescent sea-whip</name>
    <dbReference type="NCBI Taxonomy" id="317549"/>
    <lineage>
        <taxon>Eukaryota</taxon>
        <taxon>Metazoa</taxon>
        <taxon>Cnidaria</taxon>
        <taxon>Anthozoa</taxon>
        <taxon>Octocorallia</taxon>
        <taxon>Malacalcyonacea</taxon>
        <taxon>Plexauridae</taxon>
        <taxon>Paramuricea</taxon>
    </lineage>
</organism>
<comment type="caution">
    <text evidence="1">The sequence shown here is derived from an EMBL/GenBank/DDBJ whole genome shotgun (WGS) entry which is preliminary data.</text>
</comment>
<name>A0A7D9JN66_PARCT</name>
<evidence type="ECO:0000313" key="2">
    <source>
        <dbReference type="Proteomes" id="UP001152795"/>
    </source>
</evidence>
<accession>A0A7D9JN66</accession>
<dbReference type="EMBL" id="CACRXK020019036">
    <property type="protein sequence ID" value="CAB4033197.1"/>
    <property type="molecule type" value="Genomic_DNA"/>
</dbReference>
<dbReference type="Proteomes" id="UP001152795">
    <property type="component" value="Unassembled WGS sequence"/>
</dbReference>
<dbReference type="OrthoDB" id="5980942at2759"/>
<evidence type="ECO:0000313" key="1">
    <source>
        <dbReference type="EMBL" id="CAB4033197.1"/>
    </source>
</evidence>